<comment type="caution">
    <text evidence="2">The sequence shown here is derived from an EMBL/GenBank/DDBJ whole genome shotgun (WGS) entry which is preliminary data.</text>
</comment>
<gene>
    <name evidence="2" type="ORF">E0H75_07495</name>
</gene>
<keyword evidence="3" id="KW-1185">Reference proteome</keyword>
<accession>A0A4R0K2K7</accession>
<evidence type="ECO:0000313" key="2">
    <source>
        <dbReference type="EMBL" id="TCC53520.1"/>
    </source>
</evidence>
<proteinExistence type="predicted"/>
<evidence type="ECO:0000313" key="3">
    <source>
        <dbReference type="Proteomes" id="UP000293342"/>
    </source>
</evidence>
<feature type="region of interest" description="Disordered" evidence="1">
    <location>
        <begin position="1"/>
        <end position="22"/>
    </location>
</feature>
<name>A0A4R0K2K7_9ACTN</name>
<dbReference type="OrthoDB" id="65593at2"/>
<evidence type="ECO:0000256" key="1">
    <source>
        <dbReference type="SAM" id="MobiDB-lite"/>
    </source>
</evidence>
<reference evidence="2 3" key="1">
    <citation type="submission" date="2019-02" db="EMBL/GenBank/DDBJ databases">
        <title>Kribbella capetownensis sp. nov. and Kribbella speibonae sp. nov., isolated from soil.</title>
        <authorList>
            <person name="Curtis S.M."/>
            <person name="Norton I."/>
            <person name="Everest G.J."/>
            <person name="Meyers P.R."/>
        </authorList>
    </citation>
    <scope>NUCLEOTIDE SEQUENCE [LARGE SCALE GENOMIC DNA]</scope>
    <source>
        <strain evidence="2 3">YM53</strain>
    </source>
</reference>
<organism evidence="2 3">
    <name type="scientific">Kribbella capetownensis</name>
    <dbReference type="NCBI Taxonomy" id="1572659"/>
    <lineage>
        <taxon>Bacteria</taxon>
        <taxon>Bacillati</taxon>
        <taxon>Actinomycetota</taxon>
        <taxon>Actinomycetes</taxon>
        <taxon>Propionibacteriales</taxon>
        <taxon>Kribbellaceae</taxon>
        <taxon>Kribbella</taxon>
    </lineage>
</organism>
<protein>
    <submittedName>
        <fullName evidence="2">Uncharacterized protein</fullName>
    </submittedName>
</protein>
<dbReference type="EMBL" id="SJKD01000001">
    <property type="protein sequence ID" value="TCC53520.1"/>
    <property type="molecule type" value="Genomic_DNA"/>
</dbReference>
<dbReference type="AlphaFoldDB" id="A0A4R0K2K7"/>
<dbReference type="Proteomes" id="UP000293342">
    <property type="component" value="Unassembled WGS sequence"/>
</dbReference>
<dbReference type="RefSeq" id="WP_131512440.1">
    <property type="nucleotide sequence ID" value="NZ_SJKD01000001.1"/>
</dbReference>
<sequence length="145" mass="16835">MRERYTPSGVFRRTPEERADQEVSWNRSDQAFFAAGACHILAWEFVARHPAYRLAGMWKAGDESPSHVIATDGTWAFDHDGWTREVDVLAETAAFESGRWELRPIPTDLATFCADHWHRMPHQYHQDPRPRARAYLDRFPPSPEV</sequence>